<sequence>MEKNLKDHQDLNVNTSSDDQDVNDDSIGSSDGETSNVSPSEIKNTQNAPAVGYNAFDSIAELHHTKKQSHIRGSDNPSYNSTDSEQITQHSENLETESDVEGSEIQTHNVTDSEQITQHPENSETESNIKGDPVALLMLADAAIESAEPELDSNQVDGFLHQTFVGVGDNTWSSDNRDSNEDADNNNTTNDNDTSSTDCFE</sequence>
<name>A0ACB5U229_CANBO</name>
<reference evidence="1" key="1">
    <citation type="submission" date="2023-04" db="EMBL/GenBank/DDBJ databases">
        <title>Candida boidinii NBRC 1967.</title>
        <authorList>
            <person name="Ichikawa N."/>
            <person name="Sato H."/>
            <person name="Tonouchi N."/>
        </authorList>
    </citation>
    <scope>NUCLEOTIDE SEQUENCE</scope>
    <source>
        <strain evidence="1">NBRC 1967</strain>
    </source>
</reference>
<proteinExistence type="predicted"/>
<dbReference type="Proteomes" id="UP001165101">
    <property type="component" value="Unassembled WGS sequence"/>
</dbReference>
<comment type="caution">
    <text evidence="1">The sequence shown here is derived from an EMBL/GenBank/DDBJ whole genome shotgun (WGS) entry which is preliminary data.</text>
</comment>
<keyword evidence="2" id="KW-1185">Reference proteome</keyword>
<evidence type="ECO:0000313" key="2">
    <source>
        <dbReference type="Proteomes" id="UP001165101"/>
    </source>
</evidence>
<protein>
    <submittedName>
        <fullName evidence="1">Unnamed protein product</fullName>
    </submittedName>
</protein>
<accession>A0ACB5U229</accession>
<dbReference type="EMBL" id="BSXV01004104">
    <property type="protein sequence ID" value="GME99719.1"/>
    <property type="molecule type" value="Genomic_DNA"/>
</dbReference>
<organism evidence="1 2">
    <name type="scientific">Candida boidinii</name>
    <name type="common">Yeast</name>
    <dbReference type="NCBI Taxonomy" id="5477"/>
    <lineage>
        <taxon>Eukaryota</taxon>
        <taxon>Fungi</taxon>
        <taxon>Dikarya</taxon>
        <taxon>Ascomycota</taxon>
        <taxon>Saccharomycotina</taxon>
        <taxon>Pichiomycetes</taxon>
        <taxon>Pichiales</taxon>
        <taxon>Pichiaceae</taxon>
        <taxon>Ogataea</taxon>
        <taxon>Ogataea/Candida clade</taxon>
    </lineage>
</organism>
<evidence type="ECO:0000313" key="1">
    <source>
        <dbReference type="EMBL" id="GME99719.1"/>
    </source>
</evidence>
<gene>
    <name evidence="1" type="ORF">Cboi01_000536800</name>
</gene>